<dbReference type="GO" id="GO:0006352">
    <property type="term" value="P:DNA-templated transcription initiation"/>
    <property type="evidence" value="ECO:0007669"/>
    <property type="project" value="UniProtKB-UniRule"/>
</dbReference>
<protein>
    <recommendedName>
        <fullName evidence="5">DNA-directed RNA polymerase subunit</fullName>
    </recommendedName>
</protein>
<feature type="domain" description="RPA43 OB" evidence="7">
    <location>
        <begin position="228"/>
        <end position="329"/>
    </location>
</feature>
<dbReference type="Gene3D" id="2.40.50.1060">
    <property type="match status" value="1"/>
</dbReference>
<accession>A0A0F4Z8R0</accession>
<dbReference type="OrthoDB" id="10250504at2759"/>
<keyword evidence="4 5" id="KW-0539">Nucleus</keyword>
<dbReference type="Pfam" id="PF17875">
    <property type="entry name" value="RPA43_OB"/>
    <property type="match status" value="1"/>
</dbReference>
<keyword evidence="9" id="KW-1185">Reference proteome</keyword>
<dbReference type="PANTHER" id="PTHR12709:SF5">
    <property type="entry name" value="DNA-DIRECTED RNA POLYMERASE I SUBUNIT RPA43"/>
    <property type="match status" value="1"/>
</dbReference>
<proteinExistence type="predicted"/>
<evidence type="ECO:0000313" key="8">
    <source>
        <dbReference type="EMBL" id="KKA26887.1"/>
    </source>
</evidence>
<dbReference type="Proteomes" id="UP000033483">
    <property type="component" value="Unassembled WGS sequence"/>
</dbReference>
<dbReference type="GO" id="GO:0005736">
    <property type="term" value="C:RNA polymerase I complex"/>
    <property type="evidence" value="ECO:0007669"/>
    <property type="project" value="TreeGrafter"/>
</dbReference>
<feature type="region of interest" description="Disordered" evidence="6">
    <location>
        <begin position="1"/>
        <end position="116"/>
    </location>
</feature>
<evidence type="ECO:0000313" key="9">
    <source>
        <dbReference type="Proteomes" id="UP000033483"/>
    </source>
</evidence>
<dbReference type="PANTHER" id="PTHR12709">
    <property type="entry name" value="DNA-DIRECTED RNA POLYMERASE II, III"/>
    <property type="match status" value="1"/>
</dbReference>
<feature type="compositionally biased region" description="Basic and acidic residues" evidence="6">
    <location>
        <begin position="1"/>
        <end position="15"/>
    </location>
</feature>
<dbReference type="AlphaFoldDB" id="A0A0F4Z8R0"/>
<dbReference type="Gene3D" id="3.30.1490.120">
    <property type="entry name" value="RNA polymerase Rpb7-like, N-terminal domain"/>
    <property type="match status" value="1"/>
</dbReference>
<evidence type="ECO:0000256" key="3">
    <source>
        <dbReference type="ARBA" id="ARBA00023163"/>
    </source>
</evidence>
<evidence type="ECO:0000256" key="4">
    <source>
        <dbReference type="ARBA" id="ARBA00023242"/>
    </source>
</evidence>
<dbReference type="InterPro" id="IPR045113">
    <property type="entry name" value="Rpb7-like"/>
</dbReference>
<gene>
    <name evidence="8" type="ORF">TD95_003265</name>
</gene>
<dbReference type="InterPro" id="IPR036898">
    <property type="entry name" value="RNA_pol_Rpb7-like_N_sf"/>
</dbReference>
<feature type="compositionally biased region" description="Basic and acidic residues" evidence="6">
    <location>
        <begin position="54"/>
        <end position="68"/>
    </location>
</feature>
<comment type="function">
    <text evidence="5">DNA-dependent RNA polymerase which catalyzes the transcription of DNA into RNA using the four ribonucleoside triphosphates as substrates.</text>
</comment>
<evidence type="ECO:0000256" key="5">
    <source>
        <dbReference type="RuleBase" id="RU369086"/>
    </source>
</evidence>
<evidence type="ECO:0000259" key="7">
    <source>
        <dbReference type="Pfam" id="PF17875"/>
    </source>
</evidence>
<organism evidence="8 9">
    <name type="scientific">Thielaviopsis punctulata</name>
    <dbReference type="NCBI Taxonomy" id="72032"/>
    <lineage>
        <taxon>Eukaryota</taxon>
        <taxon>Fungi</taxon>
        <taxon>Dikarya</taxon>
        <taxon>Ascomycota</taxon>
        <taxon>Pezizomycotina</taxon>
        <taxon>Sordariomycetes</taxon>
        <taxon>Hypocreomycetidae</taxon>
        <taxon>Microascales</taxon>
        <taxon>Ceratocystidaceae</taxon>
        <taxon>Thielaviopsis</taxon>
    </lineage>
</organism>
<comment type="subcellular location">
    <subcellularLocation>
        <location evidence="1 5">Nucleus</location>
    </subcellularLocation>
</comment>
<reference evidence="8 9" key="1">
    <citation type="submission" date="2015-03" db="EMBL/GenBank/DDBJ databases">
        <authorList>
            <person name="Radwan O."/>
            <person name="Al-Naeli F.A."/>
            <person name="Rendon G.A."/>
            <person name="Fields C."/>
        </authorList>
    </citation>
    <scope>NUCLEOTIDE SEQUENCE [LARGE SCALE GENOMIC DNA]</scope>
    <source>
        <strain evidence="8">CR-DP1</strain>
    </source>
</reference>
<dbReference type="GO" id="GO:0006362">
    <property type="term" value="P:transcription elongation by RNA polymerase I"/>
    <property type="evidence" value="ECO:0007669"/>
    <property type="project" value="TreeGrafter"/>
</dbReference>
<sequence>MAKSSTTEKKRAREEDAADATTKKQKVTVDSSPVKEKKHKKEKTSKKDKKDKKEKKETSKKSAVKIDSDSDSDLEPAVSHPPADPVQAPAEPASHTQEPTPSADTPLRSIESNPSPTSSAFFKPAFAPAAPEFPLYTQSIALKTPLFPVGFDAPAAAAAKHLLTPMLNRYSSLYRGVLLAYRNVVVAETPSRVGLSAATPAVPIKLQSRDECAVGFAWVSAEVDLFVPAPGAWMRGAVVLQTEGHIGVVCWGKFNASIEASRLPRTWRWVAAEEAQFDADVDADTETASGHWIDGTGARIDGAVLFRVKRFDVGVRDEHSFISIEGSMLSDEEEERTRAEELQREENRRAKASGYLVGRAKRVVDFAVTDCGAQEEEIRDIRSQIDWRRARPPTPTSYSMT</sequence>
<keyword evidence="3 5" id="KW-0804">Transcription</keyword>
<evidence type="ECO:0000256" key="2">
    <source>
        <dbReference type="ARBA" id="ARBA00022478"/>
    </source>
</evidence>
<evidence type="ECO:0000256" key="1">
    <source>
        <dbReference type="ARBA" id="ARBA00004123"/>
    </source>
</evidence>
<feature type="compositionally biased region" description="Basic residues" evidence="6">
    <location>
        <begin position="36"/>
        <end position="53"/>
    </location>
</feature>
<keyword evidence="2 5" id="KW-0240">DNA-directed RNA polymerase</keyword>
<name>A0A0F4Z8R0_9PEZI</name>
<evidence type="ECO:0000256" key="6">
    <source>
        <dbReference type="SAM" id="MobiDB-lite"/>
    </source>
</evidence>
<dbReference type="InterPro" id="IPR041178">
    <property type="entry name" value="RPA43_OB"/>
</dbReference>
<feature type="compositionally biased region" description="Polar residues" evidence="6">
    <location>
        <begin position="94"/>
        <end position="103"/>
    </location>
</feature>
<comment type="caution">
    <text evidence="8">The sequence shown here is derived from an EMBL/GenBank/DDBJ whole genome shotgun (WGS) entry which is preliminary data.</text>
</comment>
<dbReference type="EMBL" id="LAEV01001949">
    <property type="protein sequence ID" value="KKA26887.1"/>
    <property type="molecule type" value="Genomic_DNA"/>
</dbReference>